<comment type="caution">
    <text evidence="2">The sequence shown here is derived from an EMBL/GenBank/DDBJ whole genome shotgun (WGS) entry which is preliminary data.</text>
</comment>
<accession>A0A840CZ08</accession>
<sequence length="218" mass="24233">MEKEQILSELKSKVGQTSLSDRTLTDYVAGNLPAEGTEPDDAYWNRHSAFLKSLNGNYSHDVATQVEKPKKAFQPNPNPNPNPQPQPDKPDPALAEMKKEIEAMKQEREAEKKNSLVNGLRDIVKAKAGELKVSNKAIWEDTVASIEVKDGATQEQLLESAKNAYEKKLKAYIGDGATPYGGGQNQRQIQVSSEEANARREAFRKKMQAQGRLPQDKD</sequence>
<proteinExistence type="predicted"/>
<evidence type="ECO:0000313" key="2">
    <source>
        <dbReference type="EMBL" id="MBB4043809.1"/>
    </source>
</evidence>
<evidence type="ECO:0000256" key="1">
    <source>
        <dbReference type="SAM" id="MobiDB-lite"/>
    </source>
</evidence>
<dbReference type="AlphaFoldDB" id="A0A840CZ08"/>
<dbReference type="RefSeq" id="WP_044161489.1">
    <property type="nucleotide sequence ID" value="NZ_JACIER010000005.1"/>
</dbReference>
<feature type="compositionally biased region" description="Pro residues" evidence="1">
    <location>
        <begin position="76"/>
        <end position="87"/>
    </location>
</feature>
<feature type="compositionally biased region" description="Polar residues" evidence="1">
    <location>
        <begin position="185"/>
        <end position="195"/>
    </location>
</feature>
<dbReference type="EMBL" id="JACIER010000005">
    <property type="protein sequence ID" value="MBB4043809.1"/>
    <property type="molecule type" value="Genomic_DNA"/>
</dbReference>
<feature type="region of interest" description="Disordered" evidence="1">
    <location>
        <begin position="66"/>
        <end position="114"/>
    </location>
</feature>
<feature type="region of interest" description="Disordered" evidence="1">
    <location>
        <begin position="174"/>
        <end position="218"/>
    </location>
</feature>
<feature type="compositionally biased region" description="Basic and acidic residues" evidence="1">
    <location>
        <begin position="1"/>
        <end position="12"/>
    </location>
</feature>
<reference evidence="2" key="1">
    <citation type="submission" date="2020-08" db="EMBL/GenBank/DDBJ databases">
        <title>Genomic Encyclopedia of Type Strains, Phase IV (KMG-IV): sequencing the most valuable type-strain genomes for metagenomic binning, comparative biology and taxonomic classification.</title>
        <authorList>
            <person name="Goeker M."/>
        </authorList>
    </citation>
    <scope>NUCLEOTIDE SEQUENCE [LARGE SCALE GENOMIC DNA]</scope>
    <source>
        <strain evidence="2">DSM 105720</strain>
    </source>
</reference>
<evidence type="ECO:0000313" key="3">
    <source>
        <dbReference type="Proteomes" id="UP000560658"/>
    </source>
</evidence>
<gene>
    <name evidence="2" type="ORF">GGR06_001595</name>
</gene>
<feature type="compositionally biased region" description="Basic and acidic residues" evidence="1">
    <location>
        <begin position="88"/>
        <end position="114"/>
    </location>
</feature>
<name>A0A840CZ08_9BACE</name>
<keyword evidence="3" id="KW-1185">Reference proteome</keyword>
<dbReference type="Proteomes" id="UP000560658">
    <property type="component" value="Unassembled WGS sequence"/>
</dbReference>
<feature type="region of interest" description="Disordered" evidence="1">
    <location>
        <begin position="1"/>
        <end position="23"/>
    </location>
</feature>
<protein>
    <submittedName>
        <fullName evidence="2">Uncharacterized protein</fullName>
    </submittedName>
</protein>
<organism evidence="2 3">
    <name type="scientific">Bacteroides reticulotermitis</name>
    <dbReference type="NCBI Taxonomy" id="1133319"/>
    <lineage>
        <taxon>Bacteria</taxon>
        <taxon>Pseudomonadati</taxon>
        <taxon>Bacteroidota</taxon>
        <taxon>Bacteroidia</taxon>
        <taxon>Bacteroidales</taxon>
        <taxon>Bacteroidaceae</taxon>
        <taxon>Bacteroides</taxon>
    </lineage>
</organism>